<evidence type="ECO:0000313" key="2">
    <source>
        <dbReference type="EMBL" id="KAK0305055.1"/>
    </source>
</evidence>
<reference evidence="3" key="2">
    <citation type="submission" date="2023-06" db="EMBL/GenBank/DDBJ databases">
        <title>Black Yeasts Isolated from many extreme environments.</title>
        <authorList>
            <person name="Coleine C."/>
            <person name="Stajich J.E."/>
            <person name="Selbmann L."/>
        </authorList>
    </citation>
    <scope>NUCLEOTIDE SEQUENCE</scope>
    <source>
        <strain evidence="3">CCFEE 5200</strain>
    </source>
</reference>
<feature type="region of interest" description="Disordered" evidence="1">
    <location>
        <begin position="291"/>
        <end position="330"/>
    </location>
</feature>
<feature type="compositionally biased region" description="Basic and acidic residues" evidence="1">
    <location>
        <begin position="127"/>
        <end position="151"/>
    </location>
</feature>
<feature type="compositionally biased region" description="Basic and acidic residues" evidence="1">
    <location>
        <begin position="190"/>
        <end position="205"/>
    </location>
</feature>
<keyword evidence="5" id="KW-1185">Reference proteome</keyword>
<gene>
    <name evidence="2" type="ORF">LTR82_016910</name>
    <name evidence="3" type="ORF">LTR91_010573</name>
</gene>
<name>A0AAN6F6R0_9PEZI</name>
<feature type="region of interest" description="Disordered" evidence="1">
    <location>
        <begin position="66"/>
        <end position="206"/>
    </location>
</feature>
<dbReference type="EMBL" id="JAUJLE010000092">
    <property type="protein sequence ID" value="KAK0985456.1"/>
    <property type="molecule type" value="Genomic_DNA"/>
</dbReference>
<feature type="compositionally biased region" description="Basic and acidic residues" evidence="1">
    <location>
        <begin position="66"/>
        <end position="107"/>
    </location>
</feature>
<organism evidence="2 4">
    <name type="scientific">Friedmanniomyces endolithicus</name>
    <dbReference type="NCBI Taxonomy" id="329885"/>
    <lineage>
        <taxon>Eukaryota</taxon>
        <taxon>Fungi</taxon>
        <taxon>Dikarya</taxon>
        <taxon>Ascomycota</taxon>
        <taxon>Pezizomycotina</taxon>
        <taxon>Dothideomycetes</taxon>
        <taxon>Dothideomycetidae</taxon>
        <taxon>Mycosphaerellales</taxon>
        <taxon>Teratosphaeriaceae</taxon>
        <taxon>Friedmanniomyces</taxon>
    </lineage>
</organism>
<reference evidence="2" key="1">
    <citation type="submission" date="2021-12" db="EMBL/GenBank/DDBJ databases">
        <title>Black yeast isolated from Biological Soil Crust.</title>
        <authorList>
            <person name="Kurbessoian T."/>
        </authorList>
    </citation>
    <scope>NUCLEOTIDE SEQUENCE</scope>
    <source>
        <strain evidence="2">CCFEE 5208</strain>
    </source>
</reference>
<proteinExistence type="predicted"/>
<evidence type="ECO:0000313" key="5">
    <source>
        <dbReference type="Proteomes" id="UP001175353"/>
    </source>
</evidence>
<dbReference type="EMBL" id="JASUXU010000118">
    <property type="protein sequence ID" value="KAK0305055.1"/>
    <property type="molecule type" value="Genomic_DNA"/>
</dbReference>
<evidence type="ECO:0000256" key="1">
    <source>
        <dbReference type="SAM" id="MobiDB-lite"/>
    </source>
</evidence>
<protein>
    <submittedName>
        <fullName evidence="2">Uncharacterized protein</fullName>
    </submittedName>
</protein>
<accession>A0AAN6F6R0</accession>
<dbReference type="AlphaFoldDB" id="A0AAN6F6R0"/>
<dbReference type="Proteomes" id="UP001175353">
    <property type="component" value="Unassembled WGS sequence"/>
</dbReference>
<feature type="compositionally biased region" description="Basic and acidic residues" evidence="1">
    <location>
        <begin position="291"/>
        <end position="312"/>
    </location>
</feature>
<comment type="caution">
    <text evidence="2">The sequence shown here is derived from an EMBL/GenBank/DDBJ whole genome shotgun (WGS) entry which is preliminary data.</text>
</comment>
<sequence>MGHRSLFSRAYSIFAMASQTSRTSRTQVVDVEYRDSRTGNRVYERRVQEIPWEEISTVRNRELALVRRRDSSPEPETKRYEERSPPRRREEEVASQRSQRDPHRQIEEEYTSQWGQRSRNGNDDEVVPYRRDDRYDRRAPRRDDRAARDQDDNNNNSEGESSRSRQRRPRRREGRARSEDRSQTGRKRRGGGEKEKKNEQQDDNAKLWYSMKNRREGNLLERNFDSSYDGLIAAATGAALGAITARNLDKDQFEDASVESKRTKILKMVGGAVAGAAVLNVGENWYRVYTEEKEERKEEKEKEGTRRERENGFKSNGEMLGEGFESLQYV</sequence>
<dbReference type="Proteomes" id="UP001168146">
    <property type="component" value="Unassembled WGS sequence"/>
</dbReference>
<evidence type="ECO:0000313" key="4">
    <source>
        <dbReference type="Proteomes" id="UP001168146"/>
    </source>
</evidence>
<evidence type="ECO:0000313" key="3">
    <source>
        <dbReference type="EMBL" id="KAK0985456.1"/>
    </source>
</evidence>
<feature type="compositionally biased region" description="Basic residues" evidence="1">
    <location>
        <begin position="164"/>
        <end position="174"/>
    </location>
</feature>